<dbReference type="Proteomes" id="UP000250572">
    <property type="component" value="Unassembled WGS sequence"/>
</dbReference>
<keyword evidence="18" id="KW-1185">Reference proteome</keyword>
<keyword evidence="9 13" id="KW-0697">Rotamase</keyword>
<evidence type="ECO:0000259" key="15">
    <source>
        <dbReference type="PROSITE" id="PS50059"/>
    </source>
</evidence>
<feature type="domain" description="PPIase FKBP-type" evidence="15">
    <location>
        <begin position="378"/>
        <end position="463"/>
    </location>
</feature>
<dbReference type="EMBL" id="NHOQ01002357">
    <property type="protein sequence ID" value="PWA17841.1"/>
    <property type="molecule type" value="Genomic_DNA"/>
</dbReference>
<dbReference type="InterPro" id="IPR002048">
    <property type="entry name" value="EF_hand_dom"/>
</dbReference>
<comment type="catalytic activity">
    <reaction evidence="1 13">
        <text>[protein]-peptidylproline (omega=180) = [protein]-peptidylproline (omega=0)</text>
        <dbReference type="Rhea" id="RHEA:16237"/>
        <dbReference type="Rhea" id="RHEA-COMP:10747"/>
        <dbReference type="Rhea" id="RHEA-COMP:10748"/>
        <dbReference type="ChEBI" id="CHEBI:83833"/>
        <dbReference type="ChEBI" id="CHEBI:83834"/>
        <dbReference type="EC" id="5.2.1.8"/>
    </reaction>
</comment>
<evidence type="ECO:0000256" key="11">
    <source>
        <dbReference type="ARBA" id="ARBA00023235"/>
    </source>
</evidence>
<feature type="chain" id="PRO_5016443527" description="peptidylprolyl isomerase" evidence="14">
    <location>
        <begin position="16"/>
        <end position="702"/>
    </location>
</feature>
<dbReference type="SUPFAM" id="SSF47473">
    <property type="entry name" value="EF-hand"/>
    <property type="match status" value="1"/>
</dbReference>
<comment type="caution">
    <text evidence="17">The sequence shown here is derived from an EMBL/GenBank/DDBJ whole genome shotgun (WGS) entry which is preliminary data.</text>
</comment>
<evidence type="ECO:0000256" key="5">
    <source>
        <dbReference type="ARBA" id="ARBA00022729"/>
    </source>
</evidence>
<evidence type="ECO:0000256" key="6">
    <source>
        <dbReference type="ARBA" id="ARBA00022737"/>
    </source>
</evidence>
<keyword evidence="8" id="KW-0106">Calcium</keyword>
<dbReference type="InterPro" id="IPR001179">
    <property type="entry name" value="PPIase_FKBP_dom"/>
</dbReference>
<dbReference type="GO" id="GO:0003755">
    <property type="term" value="F:peptidyl-prolyl cis-trans isomerase activity"/>
    <property type="evidence" value="ECO:0007669"/>
    <property type="project" value="UniProtKB-KW"/>
</dbReference>
<evidence type="ECO:0000313" key="17">
    <source>
        <dbReference type="EMBL" id="PWA17841.1"/>
    </source>
</evidence>
<dbReference type="PROSITE" id="PS50222">
    <property type="entry name" value="EF_HAND_2"/>
    <property type="match status" value="1"/>
</dbReference>
<evidence type="ECO:0000259" key="16">
    <source>
        <dbReference type="PROSITE" id="PS50222"/>
    </source>
</evidence>
<comment type="function">
    <text evidence="12">PPIases accelerate the folding of proteins during protein synthesis.</text>
</comment>
<dbReference type="Pfam" id="PF00254">
    <property type="entry name" value="FKBP_C"/>
    <property type="match status" value="4"/>
</dbReference>
<dbReference type="InterPro" id="IPR051989">
    <property type="entry name" value="FKBP-like_isomerase"/>
</dbReference>
<evidence type="ECO:0000256" key="2">
    <source>
        <dbReference type="ARBA" id="ARBA00004240"/>
    </source>
</evidence>
<feature type="domain" description="EF-hand" evidence="16">
    <location>
        <begin position="482"/>
        <end position="509"/>
    </location>
</feature>
<keyword evidence="7" id="KW-0256">Endoplasmic reticulum</keyword>
<dbReference type="Gene3D" id="1.10.238.10">
    <property type="entry name" value="EF-hand"/>
    <property type="match status" value="1"/>
</dbReference>
<evidence type="ECO:0000256" key="12">
    <source>
        <dbReference type="ARBA" id="ARBA00055986"/>
    </source>
</evidence>
<dbReference type="Gene3D" id="3.10.50.40">
    <property type="match status" value="4"/>
</dbReference>
<evidence type="ECO:0000256" key="4">
    <source>
        <dbReference type="ARBA" id="ARBA00022723"/>
    </source>
</evidence>
<evidence type="ECO:0000256" key="13">
    <source>
        <dbReference type="PROSITE-ProRule" id="PRU00277"/>
    </source>
</evidence>
<keyword evidence="10" id="KW-0325">Glycoprotein</keyword>
<gene>
    <name evidence="17" type="ORF">CCH79_00008276</name>
</gene>
<dbReference type="PANTHER" id="PTHR46046">
    <property type="entry name" value="PEPTIDYLPROLYL ISOMERASE"/>
    <property type="match status" value="1"/>
</dbReference>
<evidence type="ECO:0000313" key="18">
    <source>
        <dbReference type="Proteomes" id="UP000250572"/>
    </source>
</evidence>
<feature type="domain" description="PPIase FKBP-type" evidence="15">
    <location>
        <begin position="41"/>
        <end position="130"/>
    </location>
</feature>
<evidence type="ECO:0000256" key="8">
    <source>
        <dbReference type="ARBA" id="ARBA00022837"/>
    </source>
</evidence>
<dbReference type="GO" id="GO:0005509">
    <property type="term" value="F:calcium ion binding"/>
    <property type="evidence" value="ECO:0007669"/>
    <property type="project" value="InterPro"/>
</dbReference>
<protein>
    <recommendedName>
        <fullName evidence="3 13">peptidylprolyl isomerase</fullName>
        <ecNumber evidence="3 13">5.2.1.8</ecNumber>
    </recommendedName>
</protein>
<dbReference type="AlphaFoldDB" id="A0A315V360"/>
<evidence type="ECO:0000256" key="7">
    <source>
        <dbReference type="ARBA" id="ARBA00022824"/>
    </source>
</evidence>
<keyword evidence="4" id="KW-0479">Metal-binding</keyword>
<organism evidence="17 18">
    <name type="scientific">Gambusia affinis</name>
    <name type="common">Western mosquitofish</name>
    <name type="synonym">Heterandria affinis</name>
    <dbReference type="NCBI Taxonomy" id="33528"/>
    <lineage>
        <taxon>Eukaryota</taxon>
        <taxon>Metazoa</taxon>
        <taxon>Chordata</taxon>
        <taxon>Craniata</taxon>
        <taxon>Vertebrata</taxon>
        <taxon>Euteleostomi</taxon>
        <taxon>Actinopterygii</taxon>
        <taxon>Neopterygii</taxon>
        <taxon>Teleostei</taxon>
        <taxon>Neoteleostei</taxon>
        <taxon>Acanthomorphata</taxon>
        <taxon>Ovalentaria</taxon>
        <taxon>Atherinomorphae</taxon>
        <taxon>Cyprinodontiformes</taxon>
        <taxon>Poeciliidae</taxon>
        <taxon>Poeciliinae</taxon>
        <taxon>Gambusia</taxon>
    </lineage>
</organism>
<dbReference type="GO" id="GO:0005783">
    <property type="term" value="C:endoplasmic reticulum"/>
    <property type="evidence" value="ECO:0007669"/>
    <property type="project" value="UniProtKB-SubCell"/>
</dbReference>
<name>A0A315V360_GAMAF</name>
<evidence type="ECO:0000256" key="3">
    <source>
        <dbReference type="ARBA" id="ARBA00013194"/>
    </source>
</evidence>
<accession>A0A315V360</accession>
<feature type="domain" description="PPIase FKBP-type" evidence="15">
    <location>
        <begin position="154"/>
        <end position="242"/>
    </location>
</feature>
<dbReference type="InterPro" id="IPR011992">
    <property type="entry name" value="EF-hand-dom_pair"/>
</dbReference>
<evidence type="ECO:0000256" key="9">
    <source>
        <dbReference type="ARBA" id="ARBA00023110"/>
    </source>
</evidence>
<dbReference type="InterPro" id="IPR046357">
    <property type="entry name" value="PPIase_dom_sf"/>
</dbReference>
<dbReference type="STRING" id="33528.ENSGAFP00000002074"/>
<dbReference type="EC" id="5.2.1.8" evidence="3 13"/>
<dbReference type="FunFam" id="3.10.50.40:FF:000002">
    <property type="entry name" value="Peptidylprolyl isomerase"/>
    <property type="match status" value="3"/>
</dbReference>
<dbReference type="SUPFAM" id="SSF54534">
    <property type="entry name" value="FKBP-like"/>
    <property type="match status" value="4"/>
</dbReference>
<dbReference type="PROSITE" id="PS50059">
    <property type="entry name" value="FKBP_PPIASE"/>
    <property type="match status" value="4"/>
</dbReference>
<keyword evidence="11 13" id="KW-0413">Isomerase</keyword>
<keyword evidence="5 14" id="KW-0732">Signal</keyword>
<keyword evidence="6" id="KW-0677">Repeat</keyword>
<sequence length="702" mass="79266">MKCFGLLLFVFVVDCNPGPLADIVVDRYELPKVCAREVQTEDFIRYHFNGTFYEDGKRFDSSYERGKAFVSQVGLGKLITGMDRGLQGMCVNERRRITVPPHLAYGSVGTGGLIPPDATLVYEILLLDIWNPKDKVQIRTISKPGICRRTTAVSDFIRYHYNGTLLTGEAFDSSHSRNTTYDTYLGRGDIIEGMDEGLQGMCVGERRIIIVPPFLAYGETGHGTTIPPQATLVFEVLLVDVFNPKDDVTAEVREMPKNCTRKTVIGDYIRYHYNGTFQDGTFFDSSYQRNRTYNTYIGMGYVIHGMDKALQGLCIGEKRRIIIPPHMAYGEKGVGNLIPGSAVLIFDVHVIDFHNPKDSVEITVTHKPQECNMTSETDDLIHYRYNCSLMDGTLLYSSDQFDSPSVTTLGASKVIMGLEEGLKGMCVGERREAVVPPHWGHGEEGGVPGSAVLLFELELVQLQKGVPEGFMFVWLGEIPDPLFNALDLNGDKEVPLQEFSEFIKLQVKEGKGRLRPGVDIEGVVKDMFDNQDQNKDGRIVEDELKIKDDESEQCCTTHKFIKVHVVGDDFDIGVEDVGLPYHLFQDVSNSSGEDEQRDSVLVQTIFTSLWWATGDTSNVHLKAADRVQHSICDWSCRRRVRVRLWSCCICCIRSRWRARFWGMGYRWQPYRKRYGMRTWQAVARQRGCGMGGSSIQRFLSAQ</sequence>
<evidence type="ECO:0000256" key="14">
    <source>
        <dbReference type="SAM" id="SignalP"/>
    </source>
</evidence>
<dbReference type="PANTHER" id="PTHR46046:SF3">
    <property type="entry name" value="PEPTIDYL-PROLYL CIS-TRANS ISOMERASE FKBP10"/>
    <property type="match status" value="1"/>
</dbReference>
<reference evidence="17 18" key="1">
    <citation type="journal article" date="2018" name="G3 (Bethesda)">
        <title>A High-Quality Reference Genome for the Invasive Mosquitofish Gambusia affinis Using a Chicago Library.</title>
        <authorList>
            <person name="Hoffberg S.L."/>
            <person name="Troendle N.J."/>
            <person name="Glenn T.C."/>
            <person name="Mahmud O."/>
            <person name="Louha S."/>
            <person name="Chalopin D."/>
            <person name="Bennetzen J.L."/>
            <person name="Mauricio R."/>
        </authorList>
    </citation>
    <scope>NUCLEOTIDE SEQUENCE [LARGE SCALE GENOMIC DNA]</scope>
    <source>
        <strain evidence="17">NE01/NJP1002.9</strain>
        <tissue evidence="17">Muscle</tissue>
    </source>
</reference>
<proteinExistence type="predicted"/>
<comment type="subcellular location">
    <subcellularLocation>
        <location evidence="2">Endoplasmic reticulum</location>
    </subcellularLocation>
</comment>
<evidence type="ECO:0000256" key="1">
    <source>
        <dbReference type="ARBA" id="ARBA00000971"/>
    </source>
</evidence>
<feature type="signal peptide" evidence="14">
    <location>
        <begin position="1"/>
        <end position="15"/>
    </location>
</feature>
<feature type="domain" description="PPIase FKBP-type" evidence="15">
    <location>
        <begin position="266"/>
        <end position="354"/>
    </location>
</feature>
<evidence type="ECO:0000256" key="10">
    <source>
        <dbReference type="ARBA" id="ARBA00023180"/>
    </source>
</evidence>